<protein>
    <submittedName>
        <fullName evidence="2">Uncharacterized protein</fullName>
    </submittedName>
</protein>
<proteinExistence type="predicted"/>
<dbReference type="STRING" id="326424.FRAAL1049"/>
<dbReference type="Proteomes" id="UP000000657">
    <property type="component" value="Chromosome"/>
</dbReference>
<name>Q0RRV1_FRAAA</name>
<dbReference type="AlphaFoldDB" id="Q0RRV1"/>
<organism evidence="2 3">
    <name type="scientific">Frankia alni (strain DSM 45986 / CECT 9034 / ACN14a)</name>
    <dbReference type="NCBI Taxonomy" id="326424"/>
    <lineage>
        <taxon>Bacteria</taxon>
        <taxon>Bacillati</taxon>
        <taxon>Actinomycetota</taxon>
        <taxon>Actinomycetes</taxon>
        <taxon>Frankiales</taxon>
        <taxon>Frankiaceae</taxon>
        <taxon>Frankia</taxon>
    </lineage>
</organism>
<evidence type="ECO:0000313" key="3">
    <source>
        <dbReference type="Proteomes" id="UP000000657"/>
    </source>
</evidence>
<keyword evidence="3" id="KW-1185">Reference proteome</keyword>
<sequence length="70" mass="7582">MRGRMVRGRNGVVGPLRSPFRRMVVLHRDESWPPWPSGRRPGGHAWAGQAGPFAPKLARQPAAAGGTAGW</sequence>
<dbReference type="EMBL" id="CT573213">
    <property type="protein sequence ID" value="CAJ59714.1"/>
    <property type="molecule type" value="Genomic_DNA"/>
</dbReference>
<evidence type="ECO:0000256" key="1">
    <source>
        <dbReference type="SAM" id="MobiDB-lite"/>
    </source>
</evidence>
<dbReference type="KEGG" id="fal:FRAAL1049"/>
<accession>Q0RRV1</accession>
<reference evidence="2 3" key="1">
    <citation type="journal article" date="2007" name="Genome Res.">
        <title>Genome characteristics of facultatively symbiotic Frankia sp. strains reflect host range and host plant biogeography.</title>
        <authorList>
            <person name="Normand P."/>
            <person name="Lapierre P."/>
            <person name="Tisa L.S."/>
            <person name="Gogarten J.P."/>
            <person name="Alloisio N."/>
            <person name="Bagnarol E."/>
            <person name="Bassi C.A."/>
            <person name="Berry A.M."/>
            <person name="Bickhart D.M."/>
            <person name="Choisne N."/>
            <person name="Couloux A."/>
            <person name="Cournoyer B."/>
            <person name="Cruveiller S."/>
            <person name="Daubin V."/>
            <person name="Demange N."/>
            <person name="Francino M.P."/>
            <person name="Goltsman E."/>
            <person name="Huang Y."/>
            <person name="Kopp O.R."/>
            <person name="Labarre L."/>
            <person name="Lapidus A."/>
            <person name="Lavire C."/>
            <person name="Marechal J."/>
            <person name="Martinez M."/>
            <person name="Mastronunzio J.E."/>
            <person name="Mullin B.C."/>
            <person name="Niemann J."/>
            <person name="Pujic P."/>
            <person name="Rawnsley T."/>
            <person name="Rouy Z."/>
            <person name="Schenowitz C."/>
            <person name="Sellstedt A."/>
            <person name="Tavares F."/>
            <person name="Tomkins J.P."/>
            <person name="Vallenet D."/>
            <person name="Valverde C."/>
            <person name="Wall L.G."/>
            <person name="Wang Y."/>
            <person name="Medigue C."/>
            <person name="Benson D.R."/>
        </authorList>
    </citation>
    <scope>NUCLEOTIDE SEQUENCE [LARGE SCALE GENOMIC DNA]</scope>
    <source>
        <strain evidence="3">DSM 45986 / CECT 9034 / ACN14a</strain>
    </source>
</reference>
<gene>
    <name evidence="2" type="ordered locus">FRAAL1049</name>
</gene>
<dbReference type="HOGENOM" id="CLU_2751927_0_0_11"/>
<evidence type="ECO:0000313" key="2">
    <source>
        <dbReference type="EMBL" id="CAJ59714.1"/>
    </source>
</evidence>
<feature type="region of interest" description="Disordered" evidence="1">
    <location>
        <begin position="30"/>
        <end position="70"/>
    </location>
</feature>